<organism evidence="1 2">
    <name type="scientific">Stylonychia lemnae</name>
    <name type="common">Ciliate</name>
    <dbReference type="NCBI Taxonomy" id="5949"/>
    <lineage>
        <taxon>Eukaryota</taxon>
        <taxon>Sar</taxon>
        <taxon>Alveolata</taxon>
        <taxon>Ciliophora</taxon>
        <taxon>Intramacronucleata</taxon>
        <taxon>Spirotrichea</taxon>
        <taxon>Stichotrichia</taxon>
        <taxon>Sporadotrichida</taxon>
        <taxon>Oxytrichidae</taxon>
        <taxon>Stylonychinae</taxon>
        <taxon>Stylonychia</taxon>
    </lineage>
</organism>
<evidence type="ECO:0000313" key="1">
    <source>
        <dbReference type="EMBL" id="CDW84040.1"/>
    </source>
</evidence>
<evidence type="ECO:0000313" key="2">
    <source>
        <dbReference type="Proteomes" id="UP000039865"/>
    </source>
</evidence>
<dbReference type="OMA" id="FQAYCTL"/>
<dbReference type="Proteomes" id="UP000039865">
    <property type="component" value="Unassembled WGS sequence"/>
</dbReference>
<dbReference type="EMBL" id="CCKQ01012422">
    <property type="protein sequence ID" value="CDW84040.1"/>
    <property type="molecule type" value="Genomic_DNA"/>
</dbReference>
<reference evidence="1 2" key="1">
    <citation type="submission" date="2014-06" db="EMBL/GenBank/DDBJ databases">
        <authorList>
            <person name="Swart Estienne"/>
        </authorList>
    </citation>
    <scope>NUCLEOTIDE SEQUENCE [LARGE SCALE GENOMIC DNA]</scope>
    <source>
        <strain evidence="1 2">130c</strain>
    </source>
</reference>
<proteinExistence type="predicted"/>
<accession>A0A078ANV6</accession>
<protein>
    <submittedName>
        <fullName evidence="1">Uncharacterized protein</fullName>
    </submittedName>
</protein>
<dbReference type="AlphaFoldDB" id="A0A078ANV6"/>
<sequence length="223" mass="25959">MGANFSNFNEKSLQSFIHGEYEKVKGTKKRDYLVLSDIISINLPEDYPFNFNHLGNLFCMDANKDGRFSHDDLMEFASVAIKEVKKYKQHEINAQLQAFCTLQMWTTVCGDESKESDFVAWLSRLLYENQSVKYFEPQLDTPFIGAETIKALYEILNMRQTHNIEFQTFFALMQQSGEEMGLMNVEEEDQDDYVPLPVIQMFSKNFIQGFSRLMSEIGFTNHN</sequence>
<gene>
    <name evidence="1" type="primary">Contig8964.g9589</name>
    <name evidence="1" type="ORF">STYLEM_13097</name>
</gene>
<name>A0A078ANV6_STYLE</name>
<dbReference type="OrthoDB" id="10257659at2759"/>
<keyword evidence="2" id="KW-1185">Reference proteome</keyword>
<dbReference type="InParanoid" id="A0A078ANV6"/>